<dbReference type="RefSeq" id="WP_246062213.1">
    <property type="nucleotide sequence ID" value="NZ_VFQC01000001.1"/>
</dbReference>
<accession>A0A543NJC4</accession>
<gene>
    <name evidence="4" type="ORF">FHX37_1890</name>
</gene>
<organism evidence="4 5">
    <name type="scientific">Haloactinospora alba</name>
    <dbReference type="NCBI Taxonomy" id="405555"/>
    <lineage>
        <taxon>Bacteria</taxon>
        <taxon>Bacillati</taxon>
        <taxon>Actinomycetota</taxon>
        <taxon>Actinomycetes</taxon>
        <taxon>Streptosporangiales</taxon>
        <taxon>Nocardiopsidaceae</taxon>
        <taxon>Haloactinospora</taxon>
    </lineage>
</organism>
<evidence type="ECO:0000313" key="4">
    <source>
        <dbReference type="EMBL" id="TQN31965.1"/>
    </source>
</evidence>
<feature type="domain" description="AMP-dependent synthetase/ligase" evidence="3">
    <location>
        <begin position="23"/>
        <end position="427"/>
    </location>
</feature>
<dbReference type="GO" id="GO:0005524">
    <property type="term" value="F:ATP binding"/>
    <property type="evidence" value="ECO:0007669"/>
    <property type="project" value="UniProtKB-KW"/>
</dbReference>
<evidence type="ECO:0000313" key="5">
    <source>
        <dbReference type="Proteomes" id="UP000317422"/>
    </source>
</evidence>
<dbReference type="GO" id="GO:0004467">
    <property type="term" value="F:long-chain fatty acid-CoA ligase activity"/>
    <property type="evidence" value="ECO:0007669"/>
    <property type="project" value="TreeGrafter"/>
</dbReference>
<keyword evidence="2" id="KW-0067">ATP-binding</keyword>
<keyword evidence="1" id="KW-0547">Nucleotide-binding</keyword>
<dbReference type="PROSITE" id="PS00455">
    <property type="entry name" value="AMP_BINDING"/>
    <property type="match status" value="1"/>
</dbReference>
<sequence>MQHISAPEASVDPDPRGLAETLFDRAARDPDRPMLSIPDSGGWRDISAARTRDWVASAAKGLMACGVTEGQRVALLSGNRYEWTVLDYAVWAAGAVSVPIYPSSSAEQIAMILRDSGAVACFVDDETRAATVRDLQDQLPDLGRVWTIDRGALDELDGAGAGVTDAELAQRRSGVASGEPATIVYTSGTTGTPKGCVLTHANFRAEVDSVVQELSVLFRPQPDGSTPSTLLFLPLAHVFGRMVQIGVVQAGAKLGHTGSVRSLIADLATFRPSFLLAVPYVVEKVHSSARNRTSGLRRRIFDRAEAVAVAYSRSLDRSGPRPWLRAARAVFEPLVYRQLRNALGGRCGSIISGGGALDERLLHFYRGVGLDVYEGYGLTETTAAVVANVPGRVRPGTIGTPLPGAAVRIADDGEILVSGPHVFDRYWNRPEATEAAFTDGWFATGDLGELDSEGYIRVTGRKKEILVTAGGKNVTPAPIEERVCVDPLVDQCMLVGDGKPFVAALVSLAPEEFSAWKRENGYPEEYGVADLATDPRLRAAVQRAVDDANTTVSRAEAIREFTLIDPGFSVAEETLTPTLKLRRTRILERYADEIAGMYERR</sequence>
<dbReference type="CDD" id="cd05907">
    <property type="entry name" value="VL_LC_FACS_like"/>
    <property type="match status" value="1"/>
</dbReference>
<dbReference type="Gene3D" id="3.40.50.12780">
    <property type="entry name" value="N-terminal domain of ligase-like"/>
    <property type="match status" value="1"/>
</dbReference>
<dbReference type="Pfam" id="PF23562">
    <property type="entry name" value="AMP-binding_C_3"/>
    <property type="match status" value="1"/>
</dbReference>
<dbReference type="EMBL" id="VFQC01000001">
    <property type="protein sequence ID" value="TQN31965.1"/>
    <property type="molecule type" value="Genomic_DNA"/>
</dbReference>
<keyword evidence="5" id="KW-1185">Reference proteome</keyword>
<dbReference type="PANTHER" id="PTHR43272">
    <property type="entry name" value="LONG-CHAIN-FATTY-ACID--COA LIGASE"/>
    <property type="match status" value="1"/>
</dbReference>
<reference evidence="4 5" key="1">
    <citation type="submission" date="2019-06" db="EMBL/GenBank/DDBJ databases">
        <title>Sequencing the genomes of 1000 actinobacteria strains.</title>
        <authorList>
            <person name="Klenk H.-P."/>
        </authorList>
    </citation>
    <scope>NUCLEOTIDE SEQUENCE [LARGE SCALE GENOMIC DNA]</scope>
    <source>
        <strain evidence="4 5">DSM 45015</strain>
    </source>
</reference>
<protein>
    <submittedName>
        <fullName evidence="4">Long-chain acyl-CoA synthetase</fullName>
    </submittedName>
</protein>
<evidence type="ECO:0000256" key="2">
    <source>
        <dbReference type="ARBA" id="ARBA00022840"/>
    </source>
</evidence>
<dbReference type="InterPro" id="IPR020845">
    <property type="entry name" value="AMP-binding_CS"/>
</dbReference>
<evidence type="ECO:0000256" key="1">
    <source>
        <dbReference type="ARBA" id="ARBA00022741"/>
    </source>
</evidence>
<dbReference type="InterPro" id="IPR000873">
    <property type="entry name" value="AMP-dep_synth/lig_dom"/>
</dbReference>
<dbReference type="Proteomes" id="UP000317422">
    <property type="component" value="Unassembled WGS sequence"/>
</dbReference>
<comment type="caution">
    <text evidence="4">The sequence shown here is derived from an EMBL/GenBank/DDBJ whole genome shotgun (WGS) entry which is preliminary data.</text>
</comment>
<dbReference type="GO" id="GO:0016020">
    <property type="term" value="C:membrane"/>
    <property type="evidence" value="ECO:0007669"/>
    <property type="project" value="TreeGrafter"/>
</dbReference>
<dbReference type="InterPro" id="IPR042099">
    <property type="entry name" value="ANL_N_sf"/>
</dbReference>
<dbReference type="Pfam" id="PF00501">
    <property type="entry name" value="AMP-binding"/>
    <property type="match status" value="1"/>
</dbReference>
<dbReference type="AlphaFoldDB" id="A0A543NJC4"/>
<dbReference type="PANTHER" id="PTHR43272:SF33">
    <property type="entry name" value="AMP-BINDING DOMAIN-CONTAINING PROTEIN-RELATED"/>
    <property type="match status" value="1"/>
</dbReference>
<evidence type="ECO:0000259" key="3">
    <source>
        <dbReference type="Pfam" id="PF00501"/>
    </source>
</evidence>
<name>A0A543NJC4_9ACTN</name>
<dbReference type="SUPFAM" id="SSF56801">
    <property type="entry name" value="Acetyl-CoA synthetase-like"/>
    <property type="match status" value="1"/>
</dbReference>
<proteinExistence type="predicted"/>